<name>A0ABN9SYI3_9DINO</name>
<dbReference type="EMBL" id="CAUYUJ010014166">
    <property type="protein sequence ID" value="CAK0837610.1"/>
    <property type="molecule type" value="Genomic_DNA"/>
</dbReference>
<sequence length="118" mass="13455">MSGLPRREFAARLNADDRVDERILRWLLDPQMAMLPRESWPSRAPRAKMHVQRPEEWYEVAGHLYQLGILSVIDKKDVFAVDGELVLSGALAVSKRGDPLPGESRVTRFIMNMVPNKS</sequence>
<keyword evidence="2" id="KW-1185">Reference proteome</keyword>
<evidence type="ECO:0000313" key="1">
    <source>
        <dbReference type="EMBL" id="CAK0837610.1"/>
    </source>
</evidence>
<dbReference type="Proteomes" id="UP001189429">
    <property type="component" value="Unassembled WGS sequence"/>
</dbReference>
<reference evidence="1" key="1">
    <citation type="submission" date="2023-10" db="EMBL/GenBank/DDBJ databases">
        <authorList>
            <person name="Chen Y."/>
            <person name="Shah S."/>
            <person name="Dougan E. K."/>
            <person name="Thang M."/>
            <person name="Chan C."/>
        </authorList>
    </citation>
    <scope>NUCLEOTIDE SEQUENCE [LARGE SCALE GENOMIC DNA]</scope>
</reference>
<organism evidence="1 2">
    <name type="scientific">Prorocentrum cordatum</name>
    <dbReference type="NCBI Taxonomy" id="2364126"/>
    <lineage>
        <taxon>Eukaryota</taxon>
        <taxon>Sar</taxon>
        <taxon>Alveolata</taxon>
        <taxon>Dinophyceae</taxon>
        <taxon>Prorocentrales</taxon>
        <taxon>Prorocentraceae</taxon>
        <taxon>Prorocentrum</taxon>
    </lineage>
</organism>
<evidence type="ECO:0000313" key="2">
    <source>
        <dbReference type="Proteomes" id="UP001189429"/>
    </source>
</evidence>
<comment type="caution">
    <text evidence="1">The sequence shown here is derived from an EMBL/GenBank/DDBJ whole genome shotgun (WGS) entry which is preliminary data.</text>
</comment>
<protein>
    <submittedName>
        <fullName evidence="1">Uncharacterized protein</fullName>
    </submittedName>
</protein>
<proteinExistence type="predicted"/>
<gene>
    <name evidence="1" type="ORF">PCOR1329_LOCUS33755</name>
</gene>
<accession>A0ABN9SYI3</accession>